<evidence type="ECO:0000313" key="3">
    <source>
        <dbReference type="Proteomes" id="UP000053537"/>
    </source>
</evidence>
<organism evidence="2 3">
    <name type="scientific">Acanthisitta chloris</name>
    <name type="common">rifleman</name>
    <dbReference type="NCBI Taxonomy" id="57068"/>
    <lineage>
        <taxon>Eukaryota</taxon>
        <taxon>Metazoa</taxon>
        <taxon>Chordata</taxon>
        <taxon>Craniata</taxon>
        <taxon>Vertebrata</taxon>
        <taxon>Euteleostomi</taxon>
        <taxon>Archelosauria</taxon>
        <taxon>Archosauria</taxon>
        <taxon>Dinosauria</taxon>
        <taxon>Saurischia</taxon>
        <taxon>Theropoda</taxon>
        <taxon>Coelurosauria</taxon>
        <taxon>Aves</taxon>
        <taxon>Neognathae</taxon>
        <taxon>Neoaves</taxon>
        <taxon>Telluraves</taxon>
        <taxon>Australaves</taxon>
        <taxon>Passeriformes</taxon>
        <taxon>Acanthisittidae</taxon>
        <taxon>Acanthisitta</taxon>
    </lineage>
</organism>
<feature type="region of interest" description="Disordered" evidence="1">
    <location>
        <begin position="1"/>
        <end position="24"/>
    </location>
</feature>
<dbReference type="Proteomes" id="UP000053537">
    <property type="component" value="Unassembled WGS sequence"/>
</dbReference>
<sequence length="113" mass="12931">MESCGKRAVDNSKESEQEETGRTDINEEDFHLKILKDICCELLSNMLQELTKENTLEGLHQGHLNEQTCSCAFQNLLPLYFASVQSFLEVLREADQTLADNLEKRFPSLKVHT</sequence>
<dbReference type="EMBL" id="KK836963">
    <property type="protein sequence ID" value="KFP80344.1"/>
    <property type="molecule type" value="Genomic_DNA"/>
</dbReference>
<dbReference type="AlphaFoldDB" id="A0A091MUT4"/>
<proteinExistence type="predicted"/>
<keyword evidence="3" id="KW-1185">Reference proteome</keyword>
<gene>
    <name evidence="2" type="ORF">N310_10077</name>
</gene>
<accession>A0A091MUT4</accession>
<evidence type="ECO:0000313" key="2">
    <source>
        <dbReference type="EMBL" id="KFP80344.1"/>
    </source>
</evidence>
<name>A0A091MUT4_9PASS</name>
<evidence type="ECO:0000256" key="1">
    <source>
        <dbReference type="SAM" id="MobiDB-lite"/>
    </source>
</evidence>
<reference evidence="2 3" key="1">
    <citation type="submission" date="2014-04" db="EMBL/GenBank/DDBJ databases">
        <title>Genome evolution of avian class.</title>
        <authorList>
            <person name="Zhang G."/>
            <person name="Li C."/>
        </authorList>
    </citation>
    <scope>NUCLEOTIDE SEQUENCE [LARGE SCALE GENOMIC DNA]</scope>
    <source>
        <strain evidence="2">BGI_N310</strain>
    </source>
</reference>
<protein>
    <submittedName>
        <fullName evidence="2">Protein SAAL1</fullName>
    </submittedName>
</protein>